<comment type="caution">
    <text evidence="3">The sequence shown here is derived from an EMBL/GenBank/DDBJ whole genome shotgun (WGS) entry which is preliminary data.</text>
</comment>
<dbReference type="RefSeq" id="WP_065255874.1">
    <property type="nucleotide sequence ID" value="NZ_JARDJM010000034.1"/>
</dbReference>
<dbReference type="PANTHER" id="PTHR35401:SF2">
    <property type="entry name" value="ABC-TYPE TRANSPORT SYSTEM"/>
    <property type="match status" value="1"/>
</dbReference>
<protein>
    <recommendedName>
        <fullName evidence="5">DUF1778 domain-containing protein</fullName>
    </recommendedName>
</protein>
<evidence type="ECO:0000313" key="3">
    <source>
        <dbReference type="EMBL" id="OBX67373.1"/>
    </source>
</evidence>
<dbReference type="Pfam" id="PF08681">
    <property type="entry name" value="TacA1"/>
    <property type="match status" value="1"/>
</dbReference>
<dbReference type="EMBL" id="LZMS01000001">
    <property type="protein sequence ID" value="OBX67373.1"/>
    <property type="molecule type" value="Genomic_DNA"/>
</dbReference>
<dbReference type="Gene3D" id="1.20.5.780">
    <property type="entry name" value="Single helix bin"/>
    <property type="match status" value="1"/>
</dbReference>
<dbReference type="Proteomes" id="UP000092607">
    <property type="component" value="Unassembled WGS sequence"/>
</dbReference>
<evidence type="ECO:0000313" key="4">
    <source>
        <dbReference type="Proteomes" id="UP000092607"/>
    </source>
</evidence>
<evidence type="ECO:0000256" key="1">
    <source>
        <dbReference type="ARBA" id="ARBA00022649"/>
    </source>
</evidence>
<dbReference type="SUPFAM" id="SSF47598">
    <property type="entry name" value="Ribbon-helix-helix"/>
    <property type="match status" value="1"/>
</dbReference>
<evidence type="ECO:0008006" key="5">
    <source>
        <dbReference type="Google" id="ProtNLM"/>
    </source>
</evidence>
<name>A0A1B8Q8D0_MORLA</name>
<gene>
    <name evidence="3" type="ORF">A9309_00140</name>
</gene>
<evidence type="ECO:0000256" key="2">
    <source>
        <dbReference type="ARBA" id="ARBA00049988"/>
    </source>
</evidence>
<accession>A0A1B8Q8D0</accession>
<dbReference type="InterPro" id="IPR014795">
    <property type="entry name" value="TacA_1-like"/>
</dbReference>
<comment type="similarity">
    <text evidence="2">Belongs to the TacA antitoxin family.</text>
</comment>
<dbReference type="PANTHER" id="PTHR35401">
    <property type="entry name" value="COPG FAMILY HELIX-TURN-HELIX PROTEIN-RELATED-RELATED"/>
    <property type="match status" value="1"/>
</dbReference>
<reference evidence="3 4" key="1">
    <citation type="submission" date="2016-06" db="EMBL/GenBank/DDBJ databases">
        <title>Draft genome of Moraxella lacunata CCUG 57757A.</title>
        <authorList>
            <person name="Salva-Serra F."/>
            <person name="Engstrom-Jakobsson H."/>
            <person name="Thorell K."/>
            <person name="Gonzales-Siles L."/>
            <person name="Karlsson R."/>
            <person name="Boulund F."/>
            <person name="Engstrand L."/>
            <person name="Kristiansson E."/>
            <person name="Moore E."/>
        </authorList>
    </citation>
    <scope>NUCLEOTIDE SEQUENCE [LARGE SCALE GENOMIC DNA]</scope>
    <source>
        <strain evidence="3 4">CCUG 57757A</strain>
    </source>
</reference>
<dbReference type="OrthoDB" id="5689325at2"/>
<dbReference type="AlphaFoldDB" id="A0A1B8Q8D0"/>
<dbReference type="InterPro" id="IPR010985">
    <property type="entry name" value="Ribbon_hlx_hlx"/>
</dbReference>
<dbReference type="GO" id="GO:0006355">
    <property type="term" value="P:regulation of DNA-templated transcription"/>
    <property type="evidence" value="ECO:0007669"/>
    <property type="project" value="InterPro"/>
</dbReference>
<proteinExistence type="inferred from homology"/>
<keyword evidence="1" id="KW-1277">Toxin-antitoxin system</keyword>
<organism evidence="3 4">
    <name type="scientific">Moraxella lacunata</name>
    <dbReference type="NCBI Taxonomy" id="477"/>
    <lineage>
        <taxon>Bacteria</taxon>
        <taxon>Pseudomonadati</taxon>
        <taxon>Pseudomonadota</taxon>
        <taxon>Gammaproteobacteria</taxon>
        <taxon>Moraxellales</taxon>
        <taxon>Moraxellaceae</taxon>
        <taxon>Moraxella</taxon>
    </lineage>
</organism>
<sequence>MTAQTQSTQTARFEARIPKHVHDTIKLASQMTGRTMSDFVMSIAYEHAQKTVQKEQSWLHFLNQLSVQDQEQFAETLINPPPMNDAMKKAMAIHDEFFKDSV</sequence>